<feature type="region of interest" description="Disordered" evidence="2">
    <location>
        <begin position="1"/>
        <end position="22"/>
    </location>
</feature>
<proteinExistence type="predicted"/>
<reference evidence="3" key="1">
    <citation type="journal article" date="2022" name="IScience">
        <title>Evolution of zygomycete secretomes and the origins of terrestrial fungal ecologies.</title>
        <authorList>
            <person name="Chang Y."/>
            <person name="Wang Y."/>
            <person name="Mondo S."/>
            <person name="Ahrendt S."/>
            <person name="Andreopoulos W."/>
            <person name="Barry K."/>
            <person name="Beard J."/>
            <person name="Benny G.L."/>
            <person name="Blankenship S."/>
            <person name="Bonito G."/>
            <person name="Cuomo C."/>
            <person name="Desiro A."/>
            <person name="Gervers K.A."/>
            <person name="Hundley H."/>
            <person name="Kuo A."/>
            <person name="LaButti K."/>
            <person name="Lang B.F."/>
            <person name="Lipzen A."/>
            <person name="O'Donnell K."/>
            <person name="Pangilinan J."/>
            <person name="Reynolds N."/>
            <person name="Sandor L."/>
            <person name="Smith M.E."/>
            <person name="Tsang A."/>
            <person name="Grigoriev I.V."/>
            <person name="Stajich J.E."/>
            <person name="Spatafora J.W."/>
        </authorList>
    </citation>
    <scope>NUCLEOTIDE SEQUENCE</scope>
    <source>
        <strain evidence="3">RSA 2281</strain>
    </source>
</reference>
<dbReference type="AlphaFoldDB" id="A0AAD5K6X0"/>
<feature type="compositionally biased region" description="Basic and acidic residues" evidence="2">
    <location>
        <begin position="587"/>
        <end position="602"/>
    </location>
</feature>
<feature type="compositionally biased region" description="Polar residues" evidence="2">
    <location>
        <begin position="425"/>
        <end position="439"/>
    </location>
</feature>
<evidence type="ECO:0000313" key="3">
    <source>
        <dbReference type="EMBL" id="KAI9271844.1"/>
    </source>
</evidence>
<feature type="region of interest" description="Disordered" evidence="2">
    <location>
        <begin position="587"/>
        <end position="628"/>
    </location>
</feature>
<dbReference type="InterPro" id="IPR036770">
    <property type="entry name" value="Ankyrin_rpt-contain_sf"/>
</dbReference>
<feature type="region of interest" description="Disordered" evidence="2">
    <location>
        <begin position="340"/>
        <end position="453"/>
    </location>
</feature>
<feature type="repeat" description="ANK" evidence="1">
    <location>
        <begin position="149"/>
        <end position="181"/>
    </location>
</feature>
<dbReference type="Pfam" id="PF00023">
    <property type="entry name" value="Ank"/>
    <property type="match status" value="1"/>
</dbReference>
<protein>
    <submittedName>
        <fullName evidence="3">Uncharacterized protein</fullName>
    </submittedName>
</protein>
<dbReference type="PROSITE" id="PS50297">
    <property type="entry name" value="ANK_REP_REGION"/>
    <property type="match status" value="1"/>
</dbReference>
<dbReference type="EMBL" id="JAIXMP010000006">
    <property type="protein sequence ID" value="KAI9271844.1"/>
    <property type="molecule type" value="Genomic_DNA"/>
</dbReference>
<evidence type="ECO:0000256" key="1">
    <source>
        <dbReference type="PROSITE-ProRule" id="PRU00023"/>
    </source>
</evidence>
<dbReference type="InterPro" id="IPR002110">
    <property type="entry name" value="Ankyrin_rpt"/>
</dbReference>
<evidence type="ECO:0000313" key="4">
    <source>
        <dbReference type="Proteomes" id="UP001209540"/>
    </source>
</evidence>
<name>A0AAD5K6X0_9FUNG</name>
<feature type="compositionally biased region" description="Low complexity" evidence="2">
    <location>
        <begin position="612"/>
        <end position="628"/>
    </location>
</feature>
<feature type="compositionally biased region" description="Polar residues" evidence="2">
    <location>
        <begin position="401"/>
        <end position="413"/>
    </location>
</feature>
<feature type="compositionally biased region" description="Low complexity" evidence="2">
    <location>
        <begin position="238"/>
        <end position="267"/>
    </location>
</feature>
<dbReference type="PROSITE" id="PS50088">
    <property type="entry name" value="ANK_REPEAT"/>
    <property type="match status" value="1"/>
</dbReference>
<comment type="caution">
    <text evidence="3">The sequence shown here is derived from an EMBL/GenBank/DDBJ whole genome shotgun (WGS) entry which is preliminary data.</text>
</comment>
<dbReference type="SMART" id="SM00248">
    <property type="entry name" value="ANK"/>
    <property type="match status" value="2"/>
</dbReference>
<dbReference type="SUPFAM" id="SSF48403">
    <property type="entry name" value="Ankyrin repeat"/>
    <property type="match status" value="1"/>
</dbReference>
<feature type="compositionally biased region" description="Basic and acidic residues" evidence="2">
    <location>
        <begin position="221"/>
        <end position="230"/>
    </location>
</feature>
<feature type="region of interest" description="Disordered" evidence="2">
    <location>
        <begin position="475"/>
        <end position="558"/>
    </location>
</feature>
<accession>A0AAD5K6X0</accession>
<dbReference type="Proteomes" id="UP001209540">
    <property type="component" value="Unassembled WGS sequence"/>
</dbReference>
<feature type="region of interest" description="Disordered" evidence="2">
    <location>
        <begin position="211"/>
        <end position="298"/>
    </location>
</feature>
<feature type="compositionally biased region" description="Low complexity" evidence="2">
    <location>
        <begin position="390"/>
        <end position="399"/>
    </location>
</feature>
<keyword evidence="4" id="KW-1185">Reference proteome</keyword>
<organism evidence="3 4">
    <name type="scientific">Phascolomyces articulosus</name>
    <dbReference type="NCBI Taxonomy" id="60185"/>
    <lineage>
        <taxon>Eukaryota</taxon>
        <taxon>Fungi</taxon>
        <taxon>Fungi incertae sedis</taxon>
        <taxon>Mucoromycota</taxon>
        <taxon>Mucoromycotina</taxon>
        <taxon>Mucoromycetes</taxon>
        <taxon>Mucorales</taxon>
        <taxon>Lichtheimiaceae</taxon>
        <taxon>Phascolomyces</taxon>
    </lineage>
</organism>
<sequence length="781" mass="85253">MTATTITTQQQHQHGGGQHKKCTSATCCSRSKIWKAIQTAIAMDDKKGLTLMFQDQERIPHIKTVLIKERNMNDASALPPSHKHRILQFDKTLRLEANSKFGKSVTDLNGLQVAMFQGREDIACQLLQFLRQQASLTELDSFLGHVWGKGNSSLHLACFHGMPRLVQLLLDMGADPHVMNACHFKPADCCKDPGCLALLEKATVSSFDLNEASANDDDGVHEENHQRVEEGDPGSSISTTTDGVSSSPSPTPTLRRGATGLLGLPTAKSPPHGVSLKRQASSAGGLNARGGSVEKKVKPGVLVSPTRSVQQRQPIKEAPKVPVVLSSLYDIDNNVRTWQQQQEMGSNDRVNRPPPVMRPSSALKPTPETERPVLVLPEKEEEDPPAASTQQQQQQQKQHQSVHSNAPTGTGDSVNHPHPPERLQQHSSSSQPAEANGQGSASPPPPNLSSLSSTLIRHDDIDDGGATTDVAAAAVADDGDDGGPSIATSPPFVVSTSFGRPYVKTSDSGMTVDDGEGGGGGTFSSSLTARLNSPWVPDKSNHLQLSDSPPPLSSLDLQHHHHPLHDEATKPIVTHKGSYLGVSATDHDYQEQHEQEKSERMKHQGNRMKSPTIKTTMTEQQQQQQSTITRLHPHQERVLTRTCSNALDPNDPTTNIALVFATEHLMSHVLSMIVTNKRIFDQVNAKQQQQEWNHYNNQEKSITFGATSTLSVDDDDDTNDGYQFRHLYQHHYYKTTRTSMTTTTTGQQELSCNRMGSMQPLLGGDHYSQGLIGQQQVVAVL</sequence>
<keyword evidence="1" id="KW-0040">ANK repeat</keyword>
<reference evidence="3" key="2">
    <citation type="submission" date="2023-02" db="EMBL/GenBank/DDBJ databases">
        <authorList>
            <consortium name="DOE Joint Genome Institute"/>
            <person name="Mondo S.J."/>
            <person name="Chang Y."/>
            <person name="Wang Y."/>
            <person name="Ahrendt S."/>
            <person name="Andreopoulos W."/>
            <person name="Barry K."/>
            <person name="Beard J."/>
            <person name="Benny G.L."/>
            <person name="Blankenship S."/>
            <person name="Bonito G."/>
            <person name="Cuomo C."/>
            <person name="Desiro A."/>
            <person name="Gervers K.A."/>
            <person name="Hundley H."/>
            <person name="Kuo A."/>
            <person name="LaButti K."/>
            <person name="Lang B.F."/>
            <person name="Lipzen A."/>
            <person name="O'Donnell K."/>
            <person name="Pangilinan J."/>
            <person name="Reynolds N."/>
            <person name="Sandor L."/>
            <person name="Smith M.W."/>
            <person name="Tsang A."/>
            <person name="Grigoriev I.V."/>
            <person name="Stajich J.E."/>
            <person name="Spatafora J.W."/>
        </authorList>
    </citation>
    <scope>NUCLEOTIDE SEQUENCE</scope>
    <source>
        <strain evidence="3">RSA 2281</strain>
    </source>
</reference>
<dbReference type="Gene3D" id="1.25.40.20">
    <property type="entry name" value="Ankyrin repeat-containing domain"/>
    <property type="match status" value="1"/>
</dbReference>
<evidence type="ECO:0000256" key="2">
    <source>
        <dbReference type="SAM" id="MobiDB-lite"/>
    </source>
</evidence>
<gene>
    <name evidence="3" type="ORF">BDA99DRAFT_534312</name>
</gene>